<feature type="region of interest" description="Disordered" evidence="4">
    <location>
        <begin position="214"/>
        <end position="350"/>
    </location>
</feature>
<keyword evidence="6" id="KW-0282">Flagellum</keyword>
<reference evidence="6" key="2">
    <citation type="submission" date="2022-02" db="EMBL/GenBank/DDBJ databases">
        <authorList>
            <person name="Elcheninov A.G."/>
            <person name="Sorokin D.Y."/>
            <person name="Kublanov I.V."/>
        </authorList>
    </citation>
    <scope>NUCLEOTIDE SEQUENCE</scope>
    <source>
        <strain evidence="6">AArc-St2</strain>
    </source>
</reference>
<feature type="coiled-coil region" evidence="3">
    <location>
        <begin position="109"/>
        <end position="157"/>
    </location>
</feature>
<evidence type="ECO:0000313" key="6">
    <source>
        <dbReference type="EMBL" id="MCL9816002.1"/>
    </source>
</evidence>
<feature type="compositionally biased region" description="Acidic residues" evidence="4">
    <location>
        <begin position="214"/>
        <end position="238"/>
    </location>
</feature>
<dbReference type="GO" id="GO:0097589">
    <property type="term" value="C:archaeal-type flagellum"/>
    <property type="evidence" value="ECO:0007669"/>
    <property type="project" value="UniProtKB-SubCell"/>
</dbReference>
<dbReference type="InterPro" id="IPR052494">
    <property type="entry name" value="Flagella_assembly_related"/>
</dbReference>
<keyword evidence="6" id="KW-0966">Cell projection</keyword>
<feature type="compositionally biased region" description="Acidic residues" evidence="4">
    <location>
        <begin position="257"/>
        <end position="310"/>
    </location>
</feature>
<dbReference type="PANTHER" id="PTHR40698:SF1">
    <property type="entry name" value="FLAGELLA-RELATED PROTEIN D-RELATED"/>
    <property type="match status" value="1"/>
</dbReference>
<keyword evidence="3" id="KW-0175">Coiled coil</keyword>
<dbReference type="InterPro" id="IPR009205">
    <property type="entry name" value="FlaC_arc"/>
</dbReference>
<feature type="compositionally biased region" description="Gly residues" evidence="4">
    <location>
        <begin position="89"/>
        <end position="106"/>
    </location>
</feature>
<name>A0AAE3FUV0_9EURY</name>
<feature type="compositionally biased region" description="Acidic residues" evidence="4">
    <location>
        <begin position="78"/>
        <end position="87"/>
    </location>
</feature>
<reference evidence="6" key="1">
    <citation type="journal article" date="2022" name="Syst. Appl. Microbiol.">
        <title>Natronocalculus amylovorans gen. nov., sp. nov., and Natranaeroarchaeum aerophilus sp. nov., dominant culturable amylolytic natronoarchaea from hypersaline soda lakes in southwestern Siberia.</title>
        <authorList>
            <person name="Sorokin D.Y."/>
            <person name="Elcheninov A.G."/>
            <person name="Khizhniak T.V."/>
            <person name="Koenen M."/>
            <person name="Bale N.J."/>
            <person name="Damste J.S.S."/>
            <person name="Kublanov I.V."/>
        </authorList>
    </citation>
    <scope>NUCLEOTIDE SEQUENCE</scope>
    <source>
        <strain evidence="6">AArc-St2</strain>
    </source>
</reference>
<accession>A0AAE3FUV0</accession>
<keyword evidence="2" id="KW-0974">Archaeal flagellum</keyword>
<evidence type="ECO:0000259" key="5">
    <source>
        <dbReference type="Pfam" id="PF04659"/>
    </source>
</evidence>
<evidence type="ECO:0000256" key="2">
    <source>
        <dbReference type="ARBA" id="ARBA00022440"/>
    </source>
</evidence>
<feature type="domain" description="Archaeal flagella protein FlaD/E" evidence="5">
    <location>
        <begin position="363"/>
        <end position="457"/>
    </location>
</feature>
<gene>
    <name evidence="6" type="ORF">AArcSt2_03505</name>
</gene>
<dbReference type="RefSeq" id="WP_250582926.1">
    <property type="nucleotide sequence ID" value="NZ_JAKRVX010000001.1"/>
</dbReference>
<dbReference type="AlphaFoldDB" id="A0AAE3FUV0"/>
<evidence type="ECO:0000313" key="7">
    <source>
        <dbReference type="Proteomes" id="UP001203207"/>
    </source>
</evidence>
<sequence length="479" mass="51224">MGLGMSLLITLPALTDGGLSGIELLLLGPAAMGAFGLVGASILERILDNNSKDGDSDGGGSGDALMDDAGGGGGFGDMGDDFDDFDDMGGFGEGGDAFGGDDGGNGADLDEIEHQLDELENEVATLSSTVNTVRSENTEISERVEDVEEDIRNLLDIYEMVTRGINPFVDEGGSDFDLGGDGSLGLFDSGEEEEEAEEDVDESIMSADAEGFFDEDLDDDDAEDEFGDELETESEEMVSDQTESGGKTFSELKEEYDSGEAEWADDEMGADDEFDDGFDDEFEDDGFDDGFDDEFEDEGGFDDEFDDGDDFGGPMENGQSSEDLAPIETNADAEPEPTSQSGGGGAAGSFQFVQPDQLAAGGEKPYLTQLPGDYVGDLVVMEWLEFLVGKSNVTDAARAVNYYERIEWIGPNVADQLRSFLSGFGDIDRNKVDRPGTEHLERNHHIKSLKYIMQLNGTTATSVILDRWDTLSGQGDGGF</sequence>
<dbReference type="GO" id="GO:0097588">
    <property type="term" value="P:archaeal or bacterial-type flagellum-dependent cell motility"/>
    <property type="evidence" value="ECO:0007669"/>
    <property type="project" value="InterPro"/>
</dbReference>
<evidence type="ECO:0000256" key="4">
    <source>
        <dbReference type="SAM" id="MobiDB-lite"/>
    </source>
</evidence>
<keyword evidence="6" id="KW-0969">Cilium</keyword>
<dbReference type="EMBL" id="JAKRVX010000001">
    <property type="protein sequence ID" value="MCL9816002.1"/>
    <property type="molecule type" value="Genomic_DNA"/>
</dbReference>
<feature type="region of interest" description="Disordered" evidence="4">
    <location>
        <begin position="51"/>
        <end position="109"/>
    </location>
</feature>
<proteinExistence type="predicted"/>
<dbReference type="PANTHER" id="PTHR40698">
    <property type="entry name" value="FLAGELLA-RELATED PROTEIN E-RELATED-RELATED"/>
    <property type="match status" value="1"/>
</dbReference>
<evidence type="ECO:0000256" key="1">
    <source>
        <dbReference type="ARBA" id="ARBA00004618"/>
    </source>
</evidence>
<comment type="subcellular location">
    <subcellularLocation>
        <location evidence="1">Archaeal flagellum</location>
    </subcellularLocation>
</comment>
<protein>
    <submittedName>
        <fullName evidence="6">Flagella accessory C family protein</fullName>
    </submittedName>
</protein>
<dbReference type="Proteomes" id="UP001203207">
    <property type="component" value="Unassembled WGS sequence"/>
</dbReference>
<organism evidence="6 7">
    <name type="scientific">Natronocalculus amylovorans</name>
    <dbReference type="NCBI Taxonomy" id="2917812"/>
    <lineage>
        <taxon>Archaea</taxon>
        <taxon>Methanobacteriati</taxon>
        <taxon>Methanobacteriota</taxon>
        <taxon>Stenosarchaea group</taxon>
        <taxon>Halobacteria</taxon>
        <taxon>Halobacteriales</taxon>
        <taxon>Haloferacaceae</taxon>
        <taxon>Natronocalculus</taxon>
    </lineage>
</organism>
<evidence type="ECO:0000256" key="3">
    <source>
        <dbReference type="SAM" id="Coils"/>
    </source>
</evidence>
<dbReference type="Pfam" id="PF04659">
    <property type="entry name" value="Arch_fla_DE"/>
    <property type="match status" value="1"/>
</dbReference>
<dbReference type="InterPro" id="IPR006752">
    <property type="entry name" value="Arch_fla_DE"/>
</dbReference>
<dbReference type="Pfam" id="PF05377">
    <property type="entry name" value="FlaC_arch"/>
    <property type="match status" value="1"/>
</dbReference>
<comment type="caution">
    <text evidence="6">The sequence shown here is derived from an EMBL/GenBank/DDBJ whole genome shotgun (WGS) entry which is preliminary data.</text>
</comment>
<keyword evidence="7" id="KW-1185">Reference proteome</keyword>